<sequence>MSSAAFAGSDSADPDHDAVTIEASGSHEPVLAAFTQQFNQVWQNQALWENVDQDMVLITMANAILGLRINNDQMAAGGVDNEESSAEDSDTSDENDGSSDEDDSDDDGDDDDEMVDTNDPNAPIGITLRISNDFTISDLERLRVSAYDALAGLVVMVNQRNKSDPQALTEEEAYTITTLFFKDMVGTALIRVADVVAEAEDYNLSIRATLLGDDEDVPGVLRRVFSNIAALKFGGGGMSTIQSLKYHLALVDLNTNWEYTKDCIAQGNEEGREILRYIQPPGRGVRKVSHAKAVICRKLNITSQNFDSLYKSSHIAAAMVATFGKGAVMFLPNGTSGNRGKIPYLSTISQIFMTIRGTDKSKVLRQVARKLDSTILQHIRKKRVLPWDTDLKQIPNQPLETVLEGLMP</sequence>
<proteinExistence type="predicted"/>
<reference evidence="2" key="1">
    <citation type="submission" date="2023-06" db="EMBL/GenBank/DDBJ databases">
        <title>Genome-scale phylogeny and comparative genomics of the fungal order Sordariales.</title>
        <authorList>
            <consortium name="Lawrence Berkeley National Laboratory"/>
            <person name="Hensen N."/>
            <person name="Bonometti L."/>
            <person name="Westerberg I."/>
            <person name="Brannstrom I.O."/>
            <person name="Guillou S."/>
            <person name="Cros-Aarteil S."/>
            <person name="Calhoun S."/>
            <person name="Haridas S."/>
            <person name="Kuo A."/>
            <person name="Mondo S."/>
            <person name="Pangilinan J."/>
            <person name="Riley R."/>
            <person name="Labutti K."/>
            <person name="Andreopoulos B."/>
            <person name="Lipzen A."/>
            <person name="Chen C."/>
            <person name="Yanf M."/>
            <person name="Daum C."/>
            <person name="Ng V."/>
            <person name="Clum A."/>
            <person name="Steindorff A."/>
            <person name="Ohm R."/>
            <person name="Martin F."/>
            <person name="Silar P."/>
            <person name="Natvig D."/>
            <person name="Lalanne C."/>
            <person name="Gautier V."/>
            <person name="Ament-Velasquez S.L."/>
            <person name="Kruys A."/>
            <person name="Hutchinson M.I."/>
            <person name="Powell A.J."/>
            <person name="Barry K."/>
            <person name="Miller A.N."/>
            <person name="Grigoriev I.V."/>
            <person name="Debuchy R."/>
            <person name="Gladieux P."/>
            <person name="Thoren M.H."/>
            <person name="Johannesson H."/>
        </authorList>
    </citation>
    <scope>NUCLEOTIDE SEQUENCE</scope>
    <source>
        <strain evidence="2">SMH2532-1</strain>
    </source>
</reference>
<evidence type="ECO:0000313" key="2">
    <source>
        <dbReference type="EMBL" id="KAK0657763.1"/>
    </source>
</evidence>
<accession>A0AA39YSD9</accession>
<comment type="caution">
    <text evidence="2">The sequence shown here is derived from an EMBL/GenBank/DDBJ whole genome shotgun (WGS) entry which is preliminary data.</text>
</comment>
<evidence type="ECO:0000313" key="3">
    <source>
        <dbReference type="Proteomes" id="UP001174936"/>
    </source>
</evidence>
<feature type="compositionally biased region" description="Acidic residues" evidence="1">
    <location>
        <begin position="80"/>
        <end position="116"/>
    </location>
</feature>
<protein>
    <submittedName>
        <fullName evidence="2">Uncharacterized protein</fullName>
    </submittedName>
</protein>
<organism evidence="2 3">
    <name type="scientific">Cercophora newfieldiana</name>
    <dbReference type="NCBI Taxonomy" id="92897"/>
    <lineage>
        <taxon>Eukaryota</taxon>
        <taxon>Fungi</taxon>
        <taxon>Dikarya</taxon>
        <taxon>Ascomycota</taxon>
        <taxon>Pezizomycotina</taxon>
        <taxon>Sordariomycetes</taxon>
        <taxon>Sordariomycetidae</taxon>
        <taxon>Sordariales</taxon>
        <taxon>Lasiosphaeriaceae</taxon>
        <taxon>Cercophora</taxon>
    </lineage>
</organism>
<feature type="region of interest" description="Disordered" evidence="1">
    <location>
        <begin position="77"/>
        <end position="123"/>
    </location>
</feature>
<gene>
    <name evidence="2" type="ORF">B0T16DRAFT_386246</name>
</gene>
<name>A0AA39YSD9_9PEZI</name>
<dbReference type="AlphaFoldDB" id="A0AA39YSD9"/>
<dbReference type="EMBL" id="JAULSV010000001">
    <property type="protein sequence ID" value="KAK0657763.1"/>
    <property type="molecule type" value="Genomic_DNA"/>
</dbReference>
<evidence type="ECO:0000256" key="1">
    <source>
        <dbReference type="SAM" id="MobiDB-lite"/>
    </source>
</evidence>
<keyword evidence="3" id="KW-1185">Reference proteome</keyword>
<dbReference type="Proteomes" id="UP001174936">
    <property type="component" value="Unassembled WGS sequence"/>
</dbReference>